<keyword evidence="1" id="KW-0413">Isomerase</keyword>
<gene>
    <name evidence="1" type="ORF">COA71_14155</name>
</gene>
<sequence length="126" mass="14405">MAHFIIEYSDNLGQDKDSIQSLLSALHQAADDTKLFPLKGIRSRAYCCEQYRMADGNPQHGFAHLQVLLGVGRTLDEKQKAADLFFEVFTNHFSAHYDERGMALSFEMKELEAVLKFNKNNIQDHL</sequence>
<organism evidence="1 2">
    <name type="scientific">SAR86 cluster bacterium</name>
    <dbReference type="NCBI Taxonomy" id="2030880"/>
    <lineage>
        <taxon>Bacteria</taxon>
        <taxon>Pseudomonadati</taxon>
        <taxon>Pseudomonadota</taxon>
        <taxon>Gammaproteobacteria</taxon>
        <taxon>SAR86 cluster</taxon>
    </lineage>
</organism>
<dbReference type="Gene3D" id="3.30.429.10">
    <property type="entry name" value="Macrophage Migration Inhibitory Factor"/>
    <property type="match status" value="1"/>
</dbReference>
<dbReference type="PANTHER" id="PTHR37950">
    <property type="entry name" value="4-HYDROXYPHENYLACETATE CATABOLISM PROTEIN"/>
    <property type="match status" value="1"/>
</dbReference>
<evidence type="ECO:0000313" key="1">
    <source>
        <dbReference type="EMBL" id="PCJ39404.1"/>
    </source>
</evidence>
<dbReference type="SUPFAM" id="SSF55331">
    <property type="entry name" value="Tautomerase/MIF"/>
    <property type="match status" value="1"/>
</dbReference>
<dbReference type="Pfam" id="PF02962">
    <property type="entry name" value="CHMI"/>
    <property type="match status" value="1"/>
</dbReference>
<evidence type="ECO:0000313" key="2">
    <source>
        <dbReference type="Proteomes" id="UP000228987"/>
    </source>
</evidence>
<accession>A0A2A5C6A4</accession>
<reference evidence="2" key="1">
    <citation type="submission" date="2017-08" db="EMBL/GenBank/DDBJ databases">
        <title>A dynamic microbial community with high functional redundancy inhabits the cold, oxic subseafloor aquifer.</title>
        <authorList>
            <person name="Tully B.J."/>
            <person name="Wheat C.G."/>
            <person name="Glazer B.T."/>
            <person name="Huber J.A."/>
        </authorList>
    </citation>
    <scope>NUCLEOTIDE SEQUENCE [LARGE SCALE GENOMIC DNA]</scope>
</reference>
<dbReference type="EMBL" id="NVWI01000015">
    <property type="protein sequence ID" value="PCJ39404.1"/>
    <property type="molecule type" value="Genomic_DNA"/>
</dbReference>
<dbReference type="InterPro" id="IPR004220">
    <property type="entry name" value="5-COMe_2-OHmuconate_Isoase"/>
</dbReference>
<dbReference type="CDD" id="cd00580">
    <property type="entry name" value="CHMI"/>
    <property type="match status" value="1"/>
</dbReference>
<dbReference type="AlphaFoldDB" id="A0A2A5C6A4"/>
<dbReference type="InterPro" id="IPR014347">
    <property type="entry name" value="Tautomerase/MIF_sf"/>
</dbReference>
<comment type="caution">
    <text evidence="1">The sequence shown here is derived from an EMBL/GenBank/DDBJ whole genome shotgun (WGS) entry which is preliminary data.</text>
</comment>
<proteinExistence type="predicted"/>
<dbReference type="PANTHER" id="PTHR37950:SF1">
    <property type="entry name" value="4-HYDROXYPHENYLACETATE CATABOLISM PROTEIN"/>
    <property type="match status" value="1"/>
</dbReference>
<dbReference type="Proteomes" id="UP000228987">
    <property type="component" value="Unassembled WGS sequence"/>
</dbReference>
<name>A0A2A5C6A4_9GAMM</name>
<dbReference type="GO" id="GO:0008704">
    <property type="term" value="F:5-carboxymethyl-2-hydroxymuconate delta-isomerase activity"/>
    <property type="evidence" value="ECO:0007669"/>
    <property type="project" value="InterPro"/>
</dbReference>
<protein>
    <submittedName>
        <fullName evidence="1">5-carboxymethyl-2-hydroxymuconate delta-isomerase</fullName>
    </submittedName>
</protein>